<reference evidence="2 3" key="1">
    <citation type="journal article" date="2018" name="PLoS ONE">
        <title>The draft genome of Kipferlia bialata reveals reductive genome evolution in fornicate parasites.</title>
        <authorList>
            <person name="Tanifuji G."/>
            <person name="Takabayashi S."/>
            <person name="Kume K."/>
            <person name="Takagi M."/>
            <person name="Nakayama T."/>
            <person name="Kamikawa R."/>
            <person name="Inagaki Y."/>
            <person name="Hashimoto T."/>
        </authorList>
    </citation>
    <scope>NUCLEOTIDE SEQUENCE [LARGE SCALE GENOMIC DNA]</scope>
    <source>
        <strain evidence="2">NY0173</strain>
    </source>
</reference>
<feature type="compositionally biased region" description="Gly residues" evidence="1">
    <location>
        <begin position="68"/>
        <end position="81"/>
    </location>
</feature>
<comment type="caution">
    <text evidence="2">The sequence shown here is derived from an EMBL/GenBank/DDBJ whole genome shotgun (WGS) entry which is preliminary data.</text>
</comment>
<feature type="compositionally biased region" description="Pro residues" evidence="1">
    <location>
        <begin position="198"/>
        <end position="212"/>
    </location>
</feature>
<feature type="compositionally biased region" description="Basic residues" evidence="1">
    <location>
        <begin position="156"/>
        <end position="165"/>
    </location>
</feature>
<organism evidence="2 3">
    <name type="scientific">Kipferlia bialata</name>
    <dbReference type="NCBI Taxonomy" id="797122"/>
    <lineage>
        <taxon>Eukaryota</taxon>
        <taxon>Metamonada</taxon>
        <taxon>Carpediemonas-like organisms</taxon>
        <taxon>Kipferlia</taxon>
    </lineage>
</organism>
<feature type="compositionally biased region" description="Acidic residues" evidence="1">
    <location>
        <begin position="169"/>
        <end position="181"/>
    </location>
</feature>
<sequence>MYRRRSGGQPRTRPRPLASDTPPRVYDEGEEVEDAVEDPIDDEPTAPPGRPTFNTRRGGYSDSHRQGGQRGGASGASGGGRRGSDSFEALMGEVMDRVEDPLAQGEYEGEGEGGYQERRGRGRGRDTGYRTRGGSGGDSFDQLMGDVYGESDRRPLMRQRARRPRVQIEEPDLIEESEEDMGPPVMRPMAQSQFPTVPVHPRPRPVPRPLPTDTPRREGGFSTLDTQIEETPGLADYPVPVTNRRERGMHSMSVIEEFDLDPVTPPRPRDGEAATQGYIPASYPMEEGEGEGSPGVHPPPATNMGDDYVPASYGQGGMAPMDTDMADPIEESVIDQPGGDAHGDWGQNVSQRDGSQSVIESFGDDVYPNGDVPQVVRVAQTPRVVMPMPVPKSARRRQDGSTDTSMATVLKARQQKREAVTRRKGLLKKGSTPVGPLLSLLALSRDMAHQAQEEREREGQAASGPVGGGITLVINRIAFLLRCTIVQGSDSMGRDHVVLIRDSEAFPKRELSHLTLNKRVTITSPSQSMSVPLFSGAERRQRFLTRLYTAVDWPLSGVSRVESVLVGVTSLVPVPQ</sequence>
<evidence type="ECO:0000313" key="2">
    <source>
        <dbReference type="EMBL" id="GIQ86833.1"/>
    </source>
</evidence>
<keyword evidence="3" id="KW-1185">Reference proteome</keyword>
<proteinExistence type="predicted"/>
<feature type="region of interest" description="Disordered" evidence="1">
    <location>
        <begin position="1"/>
        <end position="240"/>
    </location>
</feature>
<accession>A0A9K3GKZ5</accession>
<protein>
    <submittedName>
        <fullName evidence="2">Uncharacterized protein</fullName>
    </submittedName>
</protein>
<feature type="compositionally biased region" description="Basic and acidic residues" evidence="1">
    <location>
        <begin position="115"/>
        <end position="129"/>
    </location>
</feature>
<evidence type="ECO:0000256" key="1">
    <source>
        <dbReference type="SAM" id="MobiDB-lite"/>
    </source>
</evidence>
<dbReference type="Proteomes" id="UP000265618">
    <property type="component" value="Unassembled WGS sequence"/>
</dbReference>
<feature type="region of interest" description="Disordered" evidence="1">
    <location>
        <begin position="255"/>
        <end position="313"/>
    </location>
</feature>
<gene>
    <name evidence="2" type="ORF">KIPB_008760</name>
</gene>
<name>A0A9K3GKZ5_9EUKA</name>
<dbReference type="EMBL" id="BDIP01002790">
    <property type="protein sequence ID" value="GIQ86833.1"/>
    <property type="molecule type" value="Genomic_DNA"/>
</dbReference>
<dbReference type="AlphaFoldDB" id="A0A9K3GKZ5"/>
<feature type="compositionally biased region" description="Acidic residues" evidence="1">
    <location>
        <begin position="28"/>
        <end position="44"/>
    </location>
</feature>
<evidence type="ECO:0000313" key="3">
    <source>
        <dbReference type="Proteomes" id="UP000265618"/>
    </source>
</evidence>